<organism evidence="1 2">
    <name type="scientific">Iphiclides podalirius</name>
    <name type="common">scarce swallowtail</name>
    <dbReference type="NCBI Taxonomy" id="110791"/>
    <lineage>
        <taxon>Eukaryota</taxon>
        <taxon>Metazoa</taxon>
        <taxon>Ecdysozoa</taxon>
        <taxon>Arthropoda</taxon>
        <taxon>Hexapoda</taxon>
        <taxon>Insecta</taxon>
        <taxon>Pterygota</taxon>
        <taxon>Neoptera</taxon>
        <taxon>Endopterygota</taxon>
        <taxon>Lepidoptera</taxon>
        <taxon>Glossata</taxon>
        <taxon>Ditrysia</taxon>
        <taxon>Papilionoidea</taxon>
        <taxon>Papilionidae</taxon>
        <taxon>Papilioninae</taxon>
        <taxon>Iphiclides</taxon>
    </lineage>
</organism>
<proteinExistence type="predicted"/>
<accession>A0ABN8IQ82</accession>
<evidence type="ECO:0000313" key="1">
    <source>
        <dbReference type="EMBL" id="CAH2061812.1"/>
    </source>
</evidence>
<gene>
    <name evidence="1" type="ORF">IPOD504_LOCUS11476</name>
</gene>
<keyword evidence="2" id="KW-1185">Reference proteome</keyword>
<name>A0ABN8IQ82_9NEOP</name>
<dbReference type="Proteomes" id="UP000837857">
    <property type="component" value="Chromosome 28"/>
</dbReference>
<dbReference type="EMBL" id="OW152840">
    <property type="protein sequence ID" value="CAH2061812.1"/>
    <property type="molecule type" value="Genomic_DNA"/>
</dbReference>
<feature type="non-terminal residue" evidence="1">
    <location>
        <position position="79"/>
    </location>
</feature>
<reference evidence="1" key="1">
    <citation type="submission" date="2022-03" db="EMBL/GenBank/DDBJ databases">
        <authorList>
            <person name="Martin H S."/>
        </authorList>
    </citation>
    <scope>NUCLEOTIDE SEQUENCE</scope>
</reference>
<evidence type="ECO:0000313" key="2">
    <source>
        <dbReference type="Proteomes" id="UP000837857"/>
    </source>
</evidence>
<sequence>MARNVLAAGAKTLAVSTIYRVGVGGCIWLSFSPRSKSLPVPLSPRTAHGACAHIHFRTLSARWRSGGDLARKSFAPARK</sequence>
<protein>
    <submittedName>
        <fullName evidence="1">Uncharacterized protein</fullName>
    </submittedName>
</protein>